<evidence type="ECO:0000313" key="3">
    <source>
        <dbReference type="EMBL" id="CAB4188297.1"/>
    </source>
</evidence>
<gene>
    <name evidence="2" type="ORF">UFOVP1027_52</name>
    <name evidence="3" type="ORF">UFOVP1182_18</name>
    <name evidence="4" type="ORF">UFOVP1632_34</name>
    <name evidence="1" type="ORF">UFOVP530_52</name>
</gene>
<protein>
    <submittedName>
        <fullName evidence="2">Uncharacterized protein</fullName>
    </submittedName>
</protein>
<reference evidence="2" key="1">
    <citation type="submission" date="2020-05" db="EMBL/GenBank/DDBJ databases">
        <authorList>
            <person name="Chiriac C."/>
            <person name="Salcher M."/>
            <person name="Ghai R."/>
            <person name="Kavagutti S V."/>
        </authorList>
    </citation>
    <scope>NUCLEOTIDE SEQUENCE</scope>
</reference>
<proteinExistence type="predicted"/>
<evidence type="ECO:0000313" key="1">
    <source>
        <dbReference type="EMBL" id="CAB4149084.1"/>
    </source>
</evidence>
<name>A0A6J5Q6V8_9CAUD</name>
<evidence type="ECO:0000313" key="4">
    <source>
        <dbReference type="EMBL" id="CAB4220567.1"/>
    </source>
</evidence>
<dbReference type="EMBL" id="LR796974">
    <property type="protein sequence ID" value="CAB4179252.1"/>
    <property type="molecule type" value="Genomic_DNA"/>
</dbReference>
<accession>A0A6J5Q6V8</accession>
<dbReference type="EMBL" id="LR797498">
    <property type="protein sequence ID" value="CAB4220567.1"/>
    <property type="molecule type" value="Genomic_DNA"/>
</dbReference>
<dbReference type="EMBL" id="LR796504">
    <property type="protein sequence ID" value="CAB4149084.1"/>
    <property type="molecule type" value="Genomic_DNA"/>
</dbReference>
<dbReference type="EMBL" id="LR797121">
    <property type="protein sequence ID" value="CAB4188297.1"/>
    <property type="molecule type" value="Genomic_DNA"/>
</dbReference>
<organism evidence="2">
    <name type="scientific">uncultured Caudovirales phage</name>
    <dbReference type="NCBI Taxonomy" id="2100421"/>
    <lineage>
        <taxon>Viruses</taxon>
        <taxon>Duplodnaviria</taxon>
        <taxon>Heunggongvirae</taxon>
        <taxon>Uroviricota</taxon>
        <taxon>Caudoviricetes</taxon>
        <taxon>Peduoviridae</taxon>
        <taxon>Maltschvirus</taxon>
        <taxon>Maltschvirus maltsch</taxon>
    </lineage>
</organism>
<evidence type="ECO:0000313" key="2">
    <source>
        <dbReference type="EMBL" id="CAB4179252.1"/>
    </source>
</evidence>
<sequence length="48" mass="5796">MTVDVYAFHKKGLKPTIKKTMSYGEFHKLKSKDYYFRAYQVNYNQTIL</sequence>